<dbReference type="GO" id="GO:0003712">
    <property type="term" value="F:transcription coregulator activity"/>
    <property type="evidence" value="ECO:0007669"/>
    <property type="project" value="TreeGrafter"/>
</dbReference>
<keyword evidence="1" id="KW-0479">Metal-binding</keyword>
<dbReference type="Gene3D" id="2.10.110.10">
    <property type="entry name" value="Cysteine Rich Protein"/>
    <property type="match status" value="6"/>
</dbReference>
<keyword evidence="6" id="KW-1185">Reference proteome</keyword>
<evidence type="ECO:0000256" key="3">
    <source>
        <dbReference type="ARBA" id="ARBA00022833"/>
    </source>
</evidence>
<reference evidence="5" key="1">
    <citation type="submission" date="2020-04" db="EMBL/GenBank/DDBJ databases">
        <authorList>
            <person name="Alioto T."/>
            <person name="Alioto T."/>
            <person name="Gomez Garrido J."/>
        </authorList>
    </citation>
    <scope>NUCLEOTIDE SEQUENCE</scope>
    <source>
        <strain evidence="5">A484AB</strain>
    </source>
</reference>
<keyword evidence="2" id="KW-0677">Repeat</keyword>
<evidence type="ECO:0000256" key="2">
    <source>
        <dbReference type="ARBA" id="ARBA00022737"/>
    </source>
</evidence>
<dbReference type="PANTHER" id="PTHR24205">
    <property type="entry name" value="FOUR AND A HALF LIM DOMAINS PROTEIN"/>
    <property type="match status" value="1"/>
</dbReference>
<dbReference type="SUPFAM" id="SSF57716">
    <property type="entry name" value="Glucocorticoid receptor-like (DNA-binding domain)"/>
    <property type="match status" value="5"/>
</dbReference>
<dbReference type="Pfam" id="PF06297">
    <property type="entry name" value="PET"/>
    <property type="match status" value="1"/>
</dbReference>
<accession>A0A7D9LLQ9</accession>
<keyword evidence="3" id="KW-0862">Zinc</keyword>
<dbReference type="InterPro" id="IPR010442">
    <property type="entry name" value="PET_domain"/>
</dbReference>
<sequence length="496" mass="56330">RNCSSCNCDTYHHAAMYNPYNNPIDRMCVEEDTLSAIDEARDKGYAWVPRGLSDLEVEQYMMFLPTSKVPRLGSDGLTYRAQQLTFQLPLHDFSANYTKFLPADQKEYFDSAVETAINESLGRGVVNPSISHERDCNECQNEIGDGSMAVFAESAGSSVAWHPQCFCCHKCKELLVDMIHFFSNGNVYCGRHYAELDGHRCSGCDELIFVTEYSHAMDKDWHEDHFTCVNCEKPLKREKFVSVEGRPCCTQCYNKGVASVCDECGQSIGPGSKDIIVRDRHWHENCFVCSSCSKPLLNEGFTFQGEDLVCHKCRGINPSKNCAECKKELQPGEKKVGYQNATYHEGCFTCSRCNDPIGSEQFVNKEDKRYCQPCFNKFVAKVCFKCDEVIKTTSVTYEGNSFHSDCFVCAECGKPLAGKAFCRMEDERVCHDCYLSNHAKTCAGCLKSIEGQERYIVYDNEHYHRQCFTCDNCKKPMAGEKFRLRNETERICMECA</sequence>
<dbReference type="InterPro" id="IPR001781">
    <property type="entry name" value="Znf_LIM"/>
</dbReference>
<dbReference type="GO" id="GO:0005634">
    <property type="term" value="C:nucleus"/>
    <property type="evidence" value="ECO:0007669"/>
    <property type="project" value="TreeGrafter"/>
</dbReference>
<organism evidence="5 6">
    <name type="scientific">Paramuricea clavata</name>
    <name type="common">Red gorgonian</name>
    <name type="synonym">Violescent sea-whip</name>
    <dbReference type="NCBI Taxonomy" id="317549"/>
    <lineage>
        <taxon>Eukaryota</taxon>
        <taxon>Metazoa</taxon>
        <taxon>Cnidaria</taxon>
        <taxon>Anthozoa</taxon>
        <taxon>Octocorallia</taxon>
        <taxon>Malacalcyonacea</taxon>
        <taxon>Plexauridae</taxon>
        <taxon>Paramuricea</taxon>
    </lineage>
</organism>
<dbReference type="PROSITE" id="PS50023">
    <property type="entry name" value="LIM_DOMAIN_2"/>
    <property type="match status" value="4"/>
</dbReference>
<dbReference type="GO" id="GO:0008270">
    <property type="term" value="F:zinc ion binding"/>
    <property type="evidence" value="ECO:0007669"/>
    <property type="project" value="InterPro"/>
</dbReference>
<evidence type="ECO:0000256" key="4">
    <source>
        <dbReference type="ARBA" id="ARBA00023038"/>
    </source>
</evidence>
<dbReference type="Pfam" id="PF00412">
    <property type="entry name" value="LIM"/>
    <property type="match status" value="6"/>
</dbReference>
<dbReference type="AlphaFoldDB" id="A0A7D9LLQ9"/>
<proteinExistence type="predicted"/>
<dbReference type="PROSITE" id="PS00478">
    <property type="entry name" value="LIM_DOMAIN_1"/>
    <property type="match status" value="2"/>
</dbReference>
<evidence type="ECO:0000313" key="5">
    <source>
        <dbReference type="EMBL" id="CAB4034744.1"/>
    </source>
</evidence>
<dbReference type="OrthoDB" id="274660at2759"/>
<protein>
    <submittedName>
        <fullName evidence="5">Four and a half LIM domains 2-like</fullName>
    </submittedName>
</protein>
<dbReference type="EMBL" id="CACRXK020020382">
    <property type="protein sequence ID" value="CAB4034744.1"/>
    <property type="molecule type" value="Genomic_DNA"/>
</dbReference>
<dbReference type="PANTHER" id="PTHR24205:SF4">
    <property type="entry name" value="PROTEIN ESPINAS"/>
    <property type="match status" value="1"/>
</dbReference>
<dbReference type="SMART" id="SM00132">
    <property type="entry name" value="LIM"/>
    <property type="match status" value="6"/>
</dbReference>
<comment type="caution">
    <text evidence="5">The sequence shown here is derived from an EMBL/GenBank/DDBJ whole genome shotgun (WGS) entry which is preliminary data.</text>
</comment>
<evidence type="ECO:0000313" key="6">
    <source>
        <dbReference type="Proteomes" id="UP001152795"/>
    </source>
</evidence>
<keyword evidence="4" id="KW-0440">LIM domain</keyword>
<dbReference type="Proteomes" id="UP001152795">
    <property type="component" value="Unassembled WGS sequence"/>
</dbReference>
<dbReference type="GO" id="GO:0030018">
    <property type="term" value="C:Z disc"/>
    <property type="evidence" value="ECO:0007669"/>
    <property type="project" value="TreeGrafter"/>
</dbReference>
<name>A0A7D9LLQ9_PARCT</name>
<gene>
    <name evidence="5" type="ORF">PACLA_8A003396</name>
</gene>
<dbReference type="CDD" id="cd09345">
    <property type="entry name" value="LIM2_FHL"/>
    <property type="match status" value="1"/>
</dbReference>
<evidence type="ECO:0000256" key="1">
    <source>
        <dbReference type="ARBA" id="ARBA00022723"/>
    </source>
</evidence>
<feature type="non-terminal residue" evidence="5">
    <location>
        <position position="1"/>
    </location>
</feature>
<dbReference type="FunFam" id="2.10.110.10:FF:000005">
    <property type="entry name" value="Testin isoform 1"/>
    <property type="match status" value="1"/>
</dbReference>
<dbReference type="PROSITE" id="PS51303">
    <property type="entry name" value="PET"/>
    <property type="match status" value="1"/>
</dbReference>